<keyword evidence="1" id="KW-1133">Transmembrane helix</keyword>
<dbReference type="AlphaFoldDB" id="A0A840IAC8"/>
<proteinExistence type="predicted"/>
<keyword evidence="1" id="KW-0812">Transmembrane</keyword>
<organism evidence="2 3">
    <name type="scientific">Conexibacter arvalis</name>
    <dbReference type="NCBI Taxonomy" id="912552"/>
    <lineage>
        <taxon>Bacteria</taxon>
        <taxon>Bacillati</taxon>
        <taxon>Actinomycetota</taxon>
        <taxon>Thermoleophilia</taxon>
        <taxon>Solirubrobacterales</taxon>
        <taxon>Conexibacteraceae</taxon>
        <taxon>Conexibacter</taxon>
    </lineage>
</organism>
<keyword evidence="1" id="KW-0472">Membrane</keyword>
<evidence type="ECO:0000256" key="1">
    <source>
        <dbReference type="SAM" id="Phobius"/>
    </source>
</evidence>
<sequence length="29" mass="3193">MRHTLIVRLVWLIAALILVACLVFAAAQS</sequence>
<dbReference type="PROSITE" id="PS51257">
    <property type="entry name" value="PROKAR_LIPOPROTEIN"/>
    <property type="match status" value="1"/>
</dbReference>
<dbReference type="Proteomes" id="UP000585272">
    <property type="component" value="Unassembled WGS sequence"/>
</dbReference>
<evidence type="ECO:0000313" key="2">
    <source>
        <dbReference type="EMBL" id="MBB4661796.1"/>
    </source>
</evidence>
<name>A0A840IAC8_9ACTN</name>
<feature type="transmembrane region" description="Helical" evidence="1">
    <location>
        <begin position="6"/>
        <end position="27"/>
    </location>
</feature>
<evidence type="ECO:0000313" key="3">
    <source>
        <dbReference type="Proteomes" id="UP000585272"/>
    </source>
</evidence>
<reference evidence="2 3" key="1">
    <citation type="submission" date="2020-08" db="EMBL/GenBank/DDBJ databases">
        <title>Genomic Encyclopedia of Archaeal and Bacterial Type Strains, Phase II (KMG-II): from individual species to whole genera.</title>
        <authorList>
            <person name="Goeker M."/>
        </authorList>
    </citation>
    <scope>NUCLEOTIDE SEQUENCE [LARGE SCALE GENOMIC DNA]</scope>
    <source>
        <strain evidence="2 3">DSM 23288</strain>
    </source>
</reference>
<comment type="caution">
    <text evidence="2">The sequence shown here is derived from an EMBL/GenBank/DDBJ whole genome shotgun (WGS) entry which is preliminary data.</text>
</comment>
<dbReference type="EMBL" id="JACHNU010000001">
    <property type="protein sequence ID" value="MBB4661796.1"/>
    <property type="molecule type" value="Genomic_DNA"/>
</dbReference>
<keyword evidence="3" id="KW-1185">Reference proteome</keyword>
<protein>
    <submittedName>
        <fullName evidence="2">Uncharacterized protein</fullName>
    </submittedName>
</protein>
<accession>A0A840IAC8</accession>
<gene>
    <name evidence="2" type="ORF">BDZ31_001369</name>
</gene>